<evidence type="ECO:0000313" key="3">
    <source>
        <dbReference type="Proteomes" id="UP000185725"/>
    </source>
</evidence>
<dbReference type="Proteomes" id="UP000255231">
    <property type="component" value="Unassembled WGS sequence"/>
</dbReference>
<dbReference type="EMBL" id="FTMF01000004">
    <property type="protein sequence ID" value="SIQ35318.1"/>
    <property type="molecule type" value="Genomic_DNA"/>
</dbReference>
<protein>
    <submittedName>
        <fullName evidence="2">Uncharacterized protein</fullName>
    </submittedName>
</protein>
<dbReference type="AlphaFoldDB" id="A0A381F448"/>
<evidence type="ECO:0000313" key="1">
    <source>
        <dbReference type="EMBL" id="SIQ35318.1"/>
    </source>
</evidence>
<dbReference type="RefSeq" id="WP_076559756.1">
    <property type="nucleotide sequence ID" value="NZ_CP033929.1"/>
</dbReference>
<dbReference type="GeneID" id="303674799"/>
<evidence type="ECO:0000313" key="2">
    <source>
        <dbReference type="EMBL" id="SUX41224.1"/>
    </source>
</evidence>
<dbReference type="EMBL" id="UFVS01000001">
    <property type="protein sequence ID" value="SUX41224.1"/>
    <property type="molecule type" value="Genomic_DNA"/>
</dbReference>
<sequence>MSQICLEGIVSVRDVCAEQFINSSSGYDLMDAPEIDIVRINDIANAEYNTGLKILKNCVRLALRDIETDFISVLSANKISVTNNSYDVITGNFSAQNINNASGQKGIVIHKQGNSGVKKIRLKKIRIYPVNDHPSAQLKFIDSGKESVLNIALIGGKVNEFATDYFVEGSDVKILLEGVQTYSSELTCLLGCNGTIPNDCGYVKGWNGSSETQREGFGINAVFSCECDYSQILCQQSKNFVGLLIWLKSRIYALEERINSSRINPFIIYGQEDAKSQRIELLNEYNSKWNVFIETIPNLITKNDDCFVCNKSKIVTNV</sequence>
<keyword evidence="3" id="KW-1185">Reference proteome</keyword>
<dbReference type="OrthoDB" id="1452127at2"/>
<reference evidence="2 4" key="2">
    <citation type="submission" date="2018-06" db="EMBL/GenBank/DDBJ databases">
        <authorList>
            <consortium name="Pathogen Informatics"/>
            <person name="Doyle S."/>
        </authorList>
    </citation>
    <scope>NUCLEOTIDE SEQUENCE [LARGE SCALE GENOMIC DNA]</scope>
    <source>
        <strain evidence="2 4">NCTC13560</strain>
    </source>
</reference>
<dbReference type="Proteomes" id="UP000185725">
    <property type="component" value="Unassembled WGS sequence"/>
</dbReference>
<gene>
    <name evidence="2" type="ORF">NCTC13560_00016</name>
    <name evidence="1" type="ORF">SAMN05421682_104188</name>
</gene>
<proteinExistence type="predicted"/>
<accession>A0A381F448</accession>
<dbReference type="KEGG" id="cil:EG358_13890"/>
<organism evidence="2 4">
    <name type="scientific">Chryseobacterium indoltheticum</name>
    <dbReference type="NCBI Taxonomy" id="254"/>
    <lineage>
        <taxon>Bacteria</taxon>
        <taxon>Pseudomonadati</taxon>
        <taxon>Bacteroidota</taxon>
        <taxon>Flavobacteriia</taxon>
        <taxon>Flavobacteriales</taxon>
        <taxon>Weeksellaceae</taxon>
        <taxon>Chryseobacterium group</taxon>
        <taxon>Chryseobacterium</taxon>
    </lineage>
</organism>
<name>A0A381F448_9FLAO</name>
<reference evidence="1 3" key="1">
    <citation type="submission" date="2017-01" db="EMBL/GenBank/DDBJ databases">
        <authorList>
            <person name="Varghese N."/>
            <person name="Submissions S."/>
        </authorList>
    </citation>
    <scope>NUCLEOTIDE SEQUENCE [LARGE SCALE GENOMIC DNA]</scope>
    <source>
        <strain evidence="1 3">ATCC 27950</strain>
    </source>
</reference>
<evidence type="ECO:0000313" key="4">
    <source>
        <dbReference type="Proteomes" id="UP000255231"/>
    </source>
</evidence>